<comment type="caution">
    <text evidence="1">The sequence shown here is derived from an EMBL/GenBank/DDBJ whole genome shotgun (WGS) entry which is preliminary data.</text>
</comment>
<reference evidence="1 2" key="1">
    <citation type="journal article" date="2018" name="Nat. Genet.">
        <title>Extensive intraspecific gene order and gene structural variations between Mo17 and other maize genomes.</title>
        <authorList>
            <person name="Sun S."/>
            <person name="Zhou Y."/>
            <person name="Chen J."/>
            <person name="Shi J."/>
            <person name="Zhao H."/>
            <person name="Zhao H."/>
            <person name="Song W."/>
            <person name="Zhang M."/>
            <person name="Cui Y."/>
            <person name="Dong X."/>
            <person name="Liu H."/>
            <person name="Ma X."/>
            <person name="Jiao Y."/>
            <person name="Wang B."/>
            <person name="Wei X."/>
            <person name="Stein J.C."/>
            <person name="Glaubitz J.C."/>
            <person name="Lu F."/>
            <person name="Yu G."/>
            <person name="Liang C."/>
            <person name="Fengler K."/>
            <person name="Li B."/>
            <person name="Rafalski A."/>
            <person name="Schnable P.S."/>
            <person name="Ware D.H."/>
            <person name="Buckler E.S."/>
            <person name="Lai J."/>
        </authorList>
    </citation>
    <scope>NUCLEOTIDE SEQUENCE [LARGE SCALE GENOMIC DNA]</scope>
    <source>
        <strain evidence="2">cv. Missouri 17</strain>
        <tissue evidence="1">Seedling</tissue>
    </source>
</reference>
<proteinExistence type="predicted"/>
<protein>
    <submittedName>
        <fullName evidence="1">Uncharacterized protein</fullName>
    </submittedName>
</protein>
<dbReference type="AlphaFoldDB" id="A0A3L6EFM0"/>
<evidence type="ECO:0000313" key="1">
    <source>
        <dbReference type="EMBL" id="PWZ19854.1"/>
    </source>
</evidence>
<accession>A0A3L6EFM0</accession>
<gene>
    <name evidence="1" type="ORF">Zm00014a_004281</name>
</gene>
<organism evidence="1 2">
    <name type="scientific">Zea mays</name>
    <name type="common">Maize</name>
    <dbReference type="NCBI Taxonomy" id="4577"/>
    <lineage>
        <taxon>Eukaryota</taxon>
        <taxon>Viridiplantae</taxon>
        <taxon>Streptophyta</taxon>
        <taxon>Embryophyta</taxon>
        <taxon>Tracheophyta</taxon>
        <taxon>Spermatophyta</taxon>
        <taxon>Magnoliopsida</taxon>
        <taxon>Liliopsida</taxon>
        <taxon>Poales</taxon>
        <taxon>Poaceae</taxon>
        <taxon>PACMAD clade</taxon>
        <taxon>Panicoideae</taxon>
        <taxon>Andropogonodae</taxon>
        <taxon>Andropogoneae</taxon>
        <taxon>Tripsacinae</taxon>
        <taxon>Zea</taxon>
    </lineage>
</organism>
<evidence type="ECO:0000313" key="2">
    <source>
        <dbReference type="Proteomes" id="UP000251960"/>
    </source>
</evidence>
<dbReference type="Proteomes" id="UP000251960">
    <property type="component" value="Chromosome 5"/>
</dbReference>
<dbReference type="EMBL" id="NCVQ01000006">
    <property type="protein sequence ID" value="PWZ19854.1"/>
    <property type="molecule type" value="Genomic_DNA"/>
</dbReference>
<name>A0A3L6EFM0_MAIZE</name>
<sequence>MIANKCHQIHYRIYLMLYIYLVL</sequence>